<gene>
    <name evidence="2" type="ORF">Drose_19960</name>
</gene>
<evidence type="ECO:0000313" key="3">
    <source>
        <dbReference type="Proteomes" id="UP001058271"/>
    </source>
</evidence>
<dbReference type="RefSeq" id="WP_260722839.1">
    <property type="nucleotide sequence ID" value="NZ_BAAABS010000099.1"/>
</dbReference>
<name>A0ABY5ZF84_9ACTN</name>
<evidence type="ECO:0000256" key="1">
    <source>
        <dbReference type="SAM" id="MobiDB-lite"/>
    </source>
</evidence>
<feature type="compositionally biased region" description="Basic and acidic residues" evidence="1">
    <location>
        <begin position="81"/>
        <end position="93"/>
    </location>
</feature>
<evidence type="ECO:0000313" key="2">
    <source>
        <dbReference type="EMBL" id="UWZ40838.1"/>
    </source>
</evidence>
<dbReference type="EMBL" id="CP073721">
    <property type="protein sequence ID" value="UWZ40838.1"/>
    <property type="molecule type" value="Genomic_DNA"/>
</dbReference>
<proteinExistence type="predicted"/>
<accession>A0ABY5ZF84</accession>
<sequence length="93" mass="9898">MTVAVDDAAAAVMGWLPARPRLLALGEPTHGEDVLLDVRNSSSRRATGRSAPTTGVVRVDLAVVVPDKPEHPGSVPAPQLQDRRQREEGGRRG</sequence>
<dbReference type="Proteomes" id="UP001058271">
    <property type="component" value="Chromosome"/>
</dbReference>
<protein>
    <submittedName>
        <fullName evidence="2">Uncharacterized protein</fullName>
    </submittedName>
</protein>
<keyword evidence="3" id="KW-1185">Reference proteome</keyword>
<organism evidence="2 3">
    <name type="scientific">Dactylosporangium roseum</name>
    <dbReference type="NCBI Taxonomy" id="47989"/>
    <lineage>
        <taxon>Bacteria</taxon>
        <taxon>Bacillati</taxon>
        <taxon>Actinomycetota</taxon>
        <taxon>Actinomycetes</taxon>
        <taxon>Micromonosporales</taxon>
        <taxon>Micromonosporaceae</taxon>
        <taxon>Dactylosporangium</taxon>
    </lineage>
</organism>
<feature type="region of interest" description="Disordered" evidence="1">
    <location>
        <begin position="64"/>
        <end position="93"/>
    </location>
</feature>
<reference evidence="2" key="1">
    <citation type="submission" date="2021-04" db="EMBL/GenBank/DDBJ databases">
        <title>Biosynthetic gene clusters of Dactylosporangioum roseum.</title>
        <authorList>
            <person name="Hartkoorn R.C."/>
            <person name="Beaudoing E."/>
            <person name="Hot D."/>
            <person name="Moureu S."/>
        </authorList>
    </citation>
    <scope>NUCLEOTIDE SEQUENCE</scope>
    <source>
        <strain evidence="2">NRRL B-16295</strain>
    </source>
</reference>